<dbReference type="PANTHER" id="PTHR21446:SF6">
    <property type="entry name" value="MITOCHONDRIAL ANTIVIRAL-SIGNALING PROTEIN"/>
    <property type="match status" value="1"/>
</dbReference>
<reference evidence="1" key="2">
    <citation type="submission" date="2015-02" db="UniProtKB">
        <authorList>
            <consortium name="EnsemblMetazoa"/>
        </authorList>
    </citation>
    <scope>IDENTIFICATION</scope>
</reference>
<dbReference type="InterPro" id="IPR052787">
    <property type="entry name" value="MAVS"/>
</dbReference>
<evidence type="ECO:0000313" key="2">
    <source>
        <dbReference type="Proteomes" id="UP000014500"/>
    </source>
</evidence>
<dbReference type="AlphaFoldDB" id="T1IRV1"/>
<protein>
    <recommendedName>
        <fullName evidence="3">DUF3504 domain-containing protein</fullName>
    </recommendedName>
</protein>
<dbReference type="EMBL" id="JH431388">
    <property type="status" value="NOT_ANNOTATED_CDS"/>
    <property type="molecule type" value="Genomic_DNA"/>
</dbReference>
<reference evidence="2" key="1">
    <citation type="submission" date="2011-05" db="EMBL/GenBank/DDBJ databases">
        <authorList>
            <person name="Richards S.R."/>
            <person name="Qu J."/>
            <person name="Jiang H."/>
            <person name="Jhangiani S.N."/>
            <person name="Agravi P."/>
            <person name="Goodspeed R."/>
            <person name="Gross S."/>
            <person name="Mandapat C."/>
            <person name="Jackson L."/>
            <person name="Mathew T."/>
            <person name="Pu L."/>
            <person name="Thornton R."/>
            <person name="Saada N."/>
            <person name="Wilczek-Boney K.B."/>
            <person name="Lee S."/>
            <person name="Kovar C."/>
            <person name="Wu Y."/>
            <person name="Scherer S.E."/>
            <person name="Worley K.C."/>
            <person name="Muzny D.M."/>
            <person name="Gibbs R."/>
        </authorList>
    </citation>
    <scope>NUCLEOTIDE SEQUENCE</scope>
    <source>
        <strain evidence="2">Brora</strain>
    </source>
</reference>
<keyword evidence="2" id="KW-1185">Reference proteome</keyword>
<dbReference type="PANTHER" id="PTHR21446">
    <property type="entry name" value="DUF3504 DOMAIN-CONTAINING PROTEIN"/>
    <property type="match status" value="1"/>
</dbReference>
<dbReference type="PhylomeDB" id="T1IRV1"/>
<dbReference type="Proteomes" id="UP000014500">
    <property type="component" value="Unassembled WGS sequence"/>
</dbReference>
<accession>T1IRV1</accession>
<dbReference type="EnsemblMetazoa" id="SMAR003801-RA">
    <property type="protein sequence ID" value="SMAR003801-PA"/>
    <property type="gene ID" value="SMAR003801"/>
</dbReference>
<sequence length="317" mass="36848">MAKSSRWGNDTIENIQGLITEHVPRNTKRNKEMVWNQFTLFCESKGYNLTKDVSIEQLNDILTNWACNMKKRNGEEYKESVVKMMWNLTAKLMQEKYFNEYKIVFNPFTDIEFSKARNARDTKRLILRRDPEKRKSRVTSFTAEERQKIIHIWDENTPNGLQKKFFNIAATELAWRCGEGASVTVNVFDPEKDNEGNFTGRIKYNPGLKIGQSGAESMTADKWLTPNLSDVTICPVRLYNRLLEMRPQHVTTTKLFLIPNPHWQSNNSKGWYKNIPVGASEISKWTKETAEKVGLDTKKGKLQTIATGWQQLRFKIL</sequence>
<organism evidence="1 2">
    <name type="scientific">Strigamia maritima</name>
    <name type="common">European centipede</name>
    <name type="synonym">Geophilus maritimus</name>
    <dbReference type="NCBI Taxonomy" id="126957"/>
    <lineage>
        <taxon>Eukaryota</taxon>
        <taxon>Metazoa</taxon>
        <taxon>Ecdysozoa</taxon>
        <taxon>Arthropoda</taxon>
        <taxon>Myriapoda</taxon>
        <taxon>Chilopoda</taxon>
        <taxon>Pleurostigmophora</taxon>
        <taxon>Geophilomorpha</taxon>
        <taxon>Linotaeniidae</taxon>
        <taxon>Strigamia</taxon>
    </lineage>
</organism>
<dbReference type="HOGENOM" id="CLU_878039_0_0_1"/>
<name>T1IRV1_STRMM</name>
<evidence type="ECO:0000313" key="1">
    <source>
        <dbReference type="EnsemblMetazoa" id="SMAR003801-PA"/>
    </source>
</evidence>
<proteinExistence type="predicted"/>
<evidence type="ECO:0008006" key="3">
    <source>
        <dbReference type="Google" id="ProtNLM"/>
    </source>
</evidence>